<feature type="compositionally biased region" description="Basic and acidic residues" evidence="2">
    <location>
        <begin position="314"/>
        <end position="328"/>
    </location>
</feature>
<reference evidence="3" key="1">
    <citation type="journal article" date="2022" name="Int. J. Mol. Sci.">
        <title>Draft Genome of Tanacetum Coccineum: Genomic Comparison of Closely Related Tanacetum-Family Plants.</title>
        <authorList>
            <person name="Yamashiro T."/>
            <person name="Shiraishi A."/>
            <person name="Nakayama K."/>
            <person name="Satake H."/>
        </authorList>
    </citation>
    <scope>NUCLEOTIDE SEQUENCE</scope>
</reference>
<feature type="region of interest" description="Disordered" evidence="2">
    <location>
        <begin position="20"/>
        <end position="71"/>
    </location>
</feature>
<feature type="compositionally biased region" description="Basic and acidic residues" evidence="2">
    <location>
        <begin position="36"/>
        <end position="48"/>
    </location>
</feature>
<evidence type="ECO:0000313" key="3">
    <source>
        <dbReference type="EMBL" id="GJT31884.1"/>
    </source>
</evidence>
<reference evidence="3" key="2">
    <citation type="submission" date="2022-01" db="EMBL/GenBank/DDBJ databases">
        <authorList>
            <person name="Yamashiro T."/>
            <person name="Shiraishi A."/>
            <person name="Satake H."/>
            <person name="Nakayama K."/>
        </authorList>
    </citation>
    <scope>NUCLEOTIDE SEQUENCE</scope>
</reference>
<feature type="region of interest" description="Disordered" evidence="2">
    <location>
        <begin position="362"/>
        <end position="381"/>
    </location>
</feature>
<keyword evidence="1" id="KW-0175">Coiled coil</keyword>
<feature type="region of interest" description="Disordered" evidence="2">
    <location>
        <begin position="314"/>
        <end position="345"/>
    </location>
</feature>
<feature type="compositionally biased region" description="Polar residues" evidence="2">
    <location>
        <begin position="362"/>
        <end position="373"/>
    </location>
</feature>
<protein>
    <submittedName>
        <fullName evidence="3">Uncharacterized protein</fullName>
    </submittedName>
</protein>
<keyword evidence="4" id="KW-1185">Reference proteome</keyword>
<feature type="coiled-coil region" evidence="1">
    <location>
        <begin position="472"/>
        <end position="513"/>
    </location>
</feature>
<evidence type="ECO:0000313" key="4">
    <source>
        <dbReference type="Proteomes" id="UP001151760"/>
    </source>
</evidence>
<evidence type="ECO:0000256" key="1">
    <source>
        <dbReference type="SAM" id="Coils"/>
    </source>
</evidence>
<name>A0ABQ5D4X6_9ASTR</name>
<dbReference type="Proteomes" id="UP001151760">
    <property type="component" value="Unassembled WGS sequence"/>
</dbReference>
<proteinExistence type="predicted"/>
<sequence>MNTLRSHLCKYQFGRGGELKLGREGWGSPEGAVGEGGREGKGQREAGRDSTQVKGVRSEDGARGGRSIGGLGNGQDVGIDYVRGVRDERGTKVENAFQSEFEERMQNYTRYDAQSFYDAMIFNMDSLGKYMLELILRQQRTPQLLKQKKLMQTQEDHSNPIPVLNVDSLKVDLVVIQNTCSEKVDSNSETASSKLVKECSLNSETKDVHAIKYKMSKAKERCMAYFRSLHSHLQVLSKDDLKGTRIEHGFKRAFMSLFGQDVNTFTRTMLLHIDQQQKQLDKDEFQEDGSMTAFWVVQHFRDTLLQHLGNVKKSVPERTRHQRQYERRVNKRQMQTQESKIHMGKAVDNGLVVMESIRIDSTVQDDNNRSGNDTDADDADIRPIYDEEPMAEYPETCQVKSHMLDSSPDNQTTEYSKQSLESENILLKETVAQFQKDFSRMEAHCIALELKYQNQALKSGQHGQILNETSNKAKIEKEIDVLETMNIELEHSVAKLRKENETLKQHYKDLYDSIKITRSKTTEQTTSLLANNAKLKAQIQEKVFAIAALKNNLRKLKGNSVDTKFDKTSVLGKPVLPSLRNQSVVRQPNAFKSERA</sequence>
<accession>A0ABQ5D4X6</accession>
<gene>
    <name evidence="3" type="ORF">Tco_0922303</name>
</gene>
<comment type="caution">
    <text evidence="3">The sequence shown here is derived from an EMBL/GenBank/DDBJ whole genome shotgun (WGS) entry which is preliminary data.</text>
</comment>
<dbReference type="EMBL" id="BQNB010014744">
    <property type="protein sequence ID" value="GJT31884.1"/>
    <property type="molecule type" value="Genomic_DNA"/>
</dbReference>
<evidence type="ECO:0000256" key="2">
    <source>
        <dbReference type="SAM" id="MobiDB-lite"/>
    </source>
</evidence>
<organism evidence="3 4">
    <name type="scientific">Tanacetum coccineum</name>
    <dbReference type="NCBI Taxonomy" id="301880"/>
    <lineage>
        <taxon>Eukaryota</taxon>
        <taxon>Viridiplantae</taxon>
        <taxon>Streptophyta</taxon>
        <taxon>Embryophyta</taxon>
        <taxon>Tracheophyta</taxon>
        <taxon>Spermatophyta</taxon>
        <taxon>Magnoliopsida</taxon>
        <taxon>eudicotyledons</taxon>
        <taxon>Gunneridae</taxon>
        <taxon>Pentapetalae</taxon>
        <taxon>asterids</taxon>
        <taxon>campanulids</taxon>
        <taxon>Asterales</taxon>
        <taxon>Asteraceae</taxon>
        <taxon>Asteroideae</taxon>
        <taxon>Anthemideae</taxon>
        <taxon>Anthemidinae</taxon>
        <taxon>Tanacetum</taxon>
    </lineage>
</organism>